<evidence type="ECO:0000259" key="3">
    <source>
        <dbReference type="Pfam" id="PF20372"/>
    </source>
</evidence>
<dbReference type="EMBL" id="JAWNFV010000011">
    <property type="protein sequence ID" value="MDY5140836.1"/>
    <property type="molecule type" value="Genomic_DNA"/>
</dbReference>
<evidence type="ECO:0000313" key="5">
    <source>
        <dbReference type="EMBL" id="MDY5146131.1"/>
    </source>
</evidence>
<evidence type="ECO:0000313" key="4">
    <source>
        <dbReference type="EMBL" id="MDY5140836.1"/>
    </source>
</evidence>
<dbReference type="EMBL" id="JAWNFY010000008">
    <property type="protein sequence ID" value="MDY5146131.1"/>
    <property type="molecule type" value="Genomic_DNA"/>
</dbReference>
<feature type="domain" description="DUF6667" evidence="3">
    <location>
        <begin position="257"/>
        <end position="485"/>
    </location>
</feature>
<keyword evidence="2" id="KW-0812">Transmembrane</keyword>
<dbReference type="InterPro" id="IPR046608">
    <property type="entry name" value="DUF6667"/>
</dbReference>
<name>A0AAW9HN68_9ACTO</name>
<proteinExistence type="predicted"/>
<dbReference type="AlphaFoldDB" id="A0AAW9HN68"/>
<sequence>MAVVVLLMVYVIPGVYRRRVILADVRIDERYSPQLRTLALPDGTAGVETGGPTGAIFFRKPEVIMAENDERDILPPSAGRNVRTLARERARRKARISQRAANRQRGFVVAGALGLLIVVLGALAFTATMPRWIFYVAVGIGVLYGAGFGYLLSEMGKATARDREDIAELTEELGIRKTRGAQRHSRRPARPRPGRSAVSAASAHSALSAASAALGSDDLGALTADASRSADLGRSADLSRSAASASAGSGSAATTPTAASAATGGADAAGEGEAEAAGDARDGGAGEARDAQAANADEYEAGVNPGKARSRNAGARAPKRRSGISVTLEQGIIAAEDFAPIAGSQREQAEKLPKRFVAGAVPRRQLSSYTLKPQIQQRTVAPYQAPEAPVAPVPYRPKEIGERVTFVDAVAQGAAASTVPAGQAAPQGTAQAAVGQAAAVTAPAGQATPASMAEAALPPAQAAAPAHDGLAGGAALDELLRKRRA</sequence>
<dbReference type="Proteomes" id="UP001288320">
    <property type="component" value="Unassembled WGS sequence"/>
</dbReference>
<organism evidence="4 7">
    <name type="scientific">Actinotignum timonense</name>
    <dbReference type="NCBI Taxonomy" id="1870995"/>
    <lineage>
        <taxon>Bacteria</taxon>
        <taxon>Bacillati</taxon>
        <taxon>Actinomycetota</taxon>
        <taxon>Actinomycetes</taxon>
        <taxon>Actinomycetales</taxon>
        <taxon>Actinomycetaceae</taxon>
        <taxon>Actinotignum</taxon>
    </lineage>
</organism>
<gene>
    <name evidence="4" type="ORF">R6G74_05870</name>
    <name evidence="5" type="ORF">R6P33_03710</name>
</gene>
<feature type="region of interest" description="Disordered" evidence="1">
    <location>
        <begin position="432"/>
        <end position="469"/>
    </location>
</feature>
<dbReference type="Proteomes" id="UP001284901">
    <property type="component" value="Unassembled WGS sequence"/>
</dbReference>
<feature type="compositionally biased region" description="Basic residues" evidence="1">
    <location>
        <begin position="176"/>
        <end position="193"/>
    </location>
</feature>
<dbReference type="RefSeq" id="WP_087070408.1">
    <property type="nucleotide sequence ID" value="NZ_CP136960.1"/>
</dbReference>
<keyword evidence="2" id="KW-1133">Transmembrane helix</keyword>
<dbReference type="GeneID" id="92812824"/>
<reference evidence="4 6" key="1">
    <citation type="submission" date="2023-10" db="EMBL/GenBank/DDBJ databases">
        <title>Whole Genome based description of the genera Actinobaculum and Actinotignum reveals a complex phylogenetic relationship within the species included in the genus Actinotignum.</title>
        <authorList>
            <person name="Jensen C.S."/>
            <person name="Dargis R."/>
            <person name="Kemp M."/>
            <person name="Christensen J.J."/>
        </authorList>
    </citation>
    <scope>NUCLEOTIDE SEQUENCE</scope>
    <source>
        <strain evidence="5 6">SLA_B089</strain>
        <strain evidence="4">SLA_B245</strain>
    </source>
</reference>
<evidence type="ECO:0000313" key="6">
    <source>
        <dbReference type="Proteomes" id="UP001284901"/>
    </source>
</evidence>
<evidence type="ECO:0000256" key="1">
    <source>
        <dbReference type="SAM" id="MobiDB-lite"/>
    </source>
</evidence>
<protein>
    <submittedName>
        <fullName evidence="4">DUF6667 domain-containing protein</fullName>
    </submittedName>
</protein>
<feature type="region of interest" description="Disordered" evidence="1">
    <location>
        <begin position="171"/>
        <end position="201"/>
    </location>
</feature>
<evidence type="ECO:0000313" key="7">
    <source>
        <dbReference type="Proteomes" id="UP001288320"/>
    </source>
</evidence>
<feature type="transmembrane region" description="Helical" evidence="2">
    <location>
        <begin position="107"/>
        <end position="126"/>
    </location>
</feature>
<dbReference type="Pfam" id="PF20372">
    <property type="entry name" value="DUF6667"/>
    <property type="match status" value="1"/>
</dbReference>
<keyword evidence="2" id="KW-0472">Membrane</keyword>
<comment type="caution">
    <text evidence="4">The sequence shown here is derived from an EMBL/GenBank/DDBJ whole genome shotgun (WGS) entry which is preliminary data.</text>
</comment>
<evidence type="ECO:0000256" key="2">
    <source>
        <dbReference type="SAM" id="Phobius"/>
    </source>
</evidence>
<feature type="compositionally biased region" description="Basic and acidic residues" evidence="1">
    <location>
        <begin position="278"/>
        <end position="290"/>
    </location>
</feature>
<feature type="region of interest" description="Disordered" evidence="1">
    <location>
        <begin position="244"/>
        <end position="323"/>
    </location>
</feature>
<feature type="transmembrane region" description="Helical" evidence="2">
    <location>
        <begin position="132"/>
        <end position="153"/>
    </location>
</feature>
<accession>A0AAW9HN68</accession>
<feature type="compositionally biased region" description="Low complexity" evidence="1">
    <location>
        <begin position="244"/>
        <end position="269"/>
    </location>
</feature>
<keyword evidence="6" id="KW-1185">Reference proteome</keyword>